<gene>
    <name evidence="2" type="ORF">BS50DRAFT_580523</name>
</gene>
<dbReference type="EMBL" id="KZ678209">
    <property type="protein sequence ID" value="PSN58725.1"/>
    <property type="molecule type" value="Genomic_DNA"/>
</dbReference>
<dbReference type="Gene3D" id="2.70.50.70">
    <property type="match status" value="1"/>
</dbReference>
<evidence type="ECO:0008006" key="4">
    <source>
        <dbReference type="Google" id="ProtNLM"/>
    </source>
</evidence>
<keyword evidence="1" id="KW-0732">Signal</keyword>
<dbReference type="OrthoDB" id="2342176at2759"/>
<organism evidence="2 3">
    <name type="scientific">Corynespora cassiicola Philippines</name>
    <dbReference type="NCBI Taxonomy" id="1448308"/>
    <lineage>
        <taxon>Eukaryota</taxon>
        <taxon>Fungi</taxon>
        <taxon>Dikarya</taxon>
        <taxon>Ascomycota</taxon>
        <taxon>Pezizomycotina</taxon>
        <taxon>Dothideomycetes</taxon>
        <taxon>Pleosporomycetidae</taxon>
        <taxon>Pleosporales</taxon>
        <taxon>Corynesporascaceae</taxon>
        <taxon>Corynespora</taxon>
    </lineage>
</organism>
<dbReference type="PANTHER" id="PTHR36182:SF2">
    <property type="entry name" value="LYTIC POLYSACCHARIDE MONOOXYGENASE"/>
    <property type="match status" value="1"/>
</dbReference>
<reference evidence="2 3" key="1">
    <citation type="journal article" date="2018" name="Front. Microbiol.">
        <title>Genome-Wide Analysis of Corynespora cassiicola Leaf Fall Disease Putative Effectors.</title>
        <authorList>
            <person name="Lopez D."/>
            <person name="Ribeiro S."/>
            <person name="Label P."/>
            <person name="Fumanal B."/>
            <person name="Venisse J.S."/>
            <person name="Kohler A."/>
            <person name="de Oliveira R.R."/>
            <person name="Labutti K."/>
            <person name="Lipzen A."/>
            <person name="Lail K."/>
            <person name="Bauer D."/>
            <person name="Ohm R.A."/>
            <person name="Barry K.W."/>
            <person name="Spatafora J."/>
            <person name="Grigoriev I.V."/>
            <person name="Martin F.M."/>
            <person name="Pujade-Renaud V."/>
        </authorList>
    </citation>
    <scope>NUCLEOTIDE SEQUENCE [LARGE SCALE GENOMIC DNA]</scope>
    <source>
        <strain evidence="2 3">Philippines</strain>
    </source>
</reference>
<evidence type="ECO:0000313" key="3">
    <source>
        <dbReference type="Proteomes" id="UP000240883"/>
    </source>
</evidence>
<protein>
    <recommendedName>
        <fullName evidence="4">Lytic polysaccharide monooxygenase</fullName>
    </recommendedName>
</protein>
<dbReference type="AlphaFoldDB" id="A0A2T2MZT5"/>
<keyword evidence="3" id="KW-1185">Reference proteome</keyword>
<dbReference type="STRING" id="1448308.A0A2T2MZT5"/>
<feature type="signal peptide" evidence="1">
    <location>
        <begin position="1"/>
        <end position="20"/>
    </location>
</feature>
<dbReference type="Proteomes" id="UP000240883">
    <property type="component" value="Unassembled WGS sequence"/>
</dbReference>
<name>A0A2T2MZT5_CORCC</name>
<evidence type="ECO:0000313" key="2">
    <source>
        <dbReference type="EMBL" id="PSN58725.1"/>
    </source>
</evidence>
<evidence type="ECO:0000256" key="1">
    <source>
        <dbReference type="SAM" id="SignalP"/>
    </source>
</evidence>
<feature type="chain" id="PRO_5015439219" description="Lytic polysaccharide monooxygenase" evidence="1">
    <location>
        <begin position="21"/>
        <end position="360"/>
    </location>
</feature>
<dbReference type="PANTHER" id="PTHR36182">
    <property type="entry name" value="PROTEIN, PUTATIVE (AFU_ORTHOLOGUE AFUA_6G10930)-RELATED"/>
    <property type="match status" value="1"/>
</dbReference>
<accession>A0A2T2MZT5</accession>
<sequence length="360" mass="36989">MPCHAALAASALSFLAIASAHIMLENPVPFGKATLNNSPLEGSGSDFPCKQRDGVYALTQWNEWRAGDVQRIRFAGSAVHGGGSCQFSLTTDLQPTKASQWKVIHSIVGGCPSNATGNLAGGGVDGGVDGGPATFDITLPEEIPDGQYTFAWTWFNRQGNREMYMNCAPITVSGGEGDGDFFQKLPDMFVANLPPTACATAENSDFAFPRPGDSVVTAQNAKIDTSLSGTGCASMTKMGAGAGQAGPPRPAAHDVSSIVFFDYHPSSFSTAITPSSANVGEEAIGPVQPTFSDSPHAPVTAAREATALQAAQSLTTTCLPCANHGGVLCIGTSQFGLCNHGCASPQPLAAGTTCSEGLIA</sequence>
<proteinExistence type="predicted"/>